<evidence type="ECO:0000313" key="2">
    <source>
        <dbReference type="EMBL" id="KND98643.1"/>
    </source>
</evidence>
<dbReference type="Proteomes" id="UP000037122">
    <property type="component" value="Unassembled WGS sequence"/>
</dbReference>
<protein>
    <submittedName>
        <fullName evidence="2">Uncharacterized protein</fullName>
    </submittedName>
</protein>
<dbReference type="AlphaFoldDB" id="A0A0L0NXD2"/>
<accession>A0A0L0NXD2</accession>
<evidence type="ECO:0000256" key="1">
    <source>
        <dbReference type="SAM" id="Phobius"/>
    </source>
</evidence>
<keyword evidence="1" id="KW-1133">Transmembrane helix</keyword>
<proteinExistence type="predicted"/>
<keyword evidence="1" id="KW-0472">Membrane</keyword>
<keyword evidence="1" id="KW-0812">Transmembrane</keyword>
<dbReference type="VEuPathDB" id="FungiDB:QG37_04544"/>
<feature type="transmembrane region" description="Helical" evidence="1">
    <location>
        <begin position="44"/>
        <end position="72"/>
    </location>
</feature>
<evidence type="ECO:0000313" key="3">
    <source>
        <dbReference type="Proteomes" id="UP000037122"/>
    </source>
</evidence>
<dbReference type="EMBL" id="LGST01000031">
    <property type="protein sequence ID" value="KND98643.1"/>
    <property type="molecule type" value="Genomic_DNA"/>
</dbReference>
<organism evidence="2 3">
    <name type="scientific">Candidozyma auris</name>
    <name type="common">Yeast</name>
    <name type="synonym">Candida auris</name>
    <dbReference type="NCBI Taxonomy" id="498019"/>
    <lineage>
        <taxon>Eukaryota</taxon>
        <taxon>Fungi</taxon>
        <taxon>Dikarya</taxon>
        <taxon>Ascomycota</taxon>
        <taxon>Saccharomycotina</taxon>
        <taxon>Pichiomycetes</taxon>
        <taxon>Metschnikowiaceae</taxon>
        <taxon>Candidozyma</taxon>
    </lineage>
</organism>
<comment type="caution">
    <text evidence="2">The sequence shown here is derived from an EMBL/GenBank/DDBJ whole genome shotgun (WGS) entry which is preliminary data.</text>
</comment>
<sequence length="74" mass="9031">MESPESAIDTGQVILSWPKMEVEFCRIEAIGLVYVDFEIVRGDFLLIFAFLLIFYLIFYLFFYLVFYLFFFWHF</sequence>
<name>A0A0L0NXD2_CANAR</name>
<reference evidence="3" key="1">
    <citation type="journal article" date="2015" name="BMC Genomics">
        <title>Draft genome of a commonly misdiagnosed multidrug resistant pathogen Candida auris.</title>
        <authorList>
            <person name="Chatterjee S."/>
            <person name="Alampalli S.V."/>
            <person name="Nageshan R.K."/>
            <person name="Chettiar S.T."/>
            <person name="Joshi S."/>
            <person name="Tatu U.S."/>
        </authorList>
    </citation>
    <scope>NUCLEOTIDE SEQUENCE [LARGE SCALE GENOMIC DNA]</scope>
    <source>
        <strain evidence="3">6684</strain>
    </source>
</reference>
<gene>
    <name evidence="2" type="ORF">QG37_04544</name>
</gene>